<name>A0A6N7PU12_9BACT</name>
<keyword evidence="3" id="KW-1185">Reference proteome</keyword>
<dbReference type="RefSeq" id="WP_153820604.1">
    <property type="nucleotide sequence ID" value="NZ_WJIE01000005.1"/>
</dbReference>
<organism evidence="2 3">
    <name type="scientific">Polyangium spumosum</name>
    <dbReference type="NCBI Taxonomy" id="889282"/>
    <lineage>
        <taxon>Bacteria</taxon>
        <taxon>Pseudomonadati</taxon>
        <taxon>Myxococcota</taxon>
        <taxon>Polyangia</taxon>
        <taxon>Polyangiales</taxon>
        <taxon>Polyangiaceae</taxon>
        <taxon>Polyangium</taxon>
    </lineage>
</organism>
<dbReference type="PROSITE" id="PS51257">
    <property type="entry name" value="PROKAR_LIPOPROTEIN"/>
    <property type="match status" value="1"/>
</dbReference>
<evidence type="ECO:0000313" key="3">
    <source>
        <dbReference type="Proteomes" id="UP000440224"/>
    </source>
</evidence>
<sequence>MKALRVVLAIASLTALAACVVTPVDEGSVEGPLGEDAAALKFPGDRDLTWSGPATYGALWAKQSFTPYPGIYMYDNGQGVDHGAVYLSPGTVCKLVGYQEDAERIYLGSGNCSGPRAGLQVALSCLKGAPMVCNGSLSTANGAQSGMSTSMAMKVCAPDGCYEGPKDPGPSGPKGPADCPEGQSPCGGDGCCGPGERCGDGQCWVPEEGDELIAQQEIAAGGL</sequence>
<gene>
    <name evidence="2" type="ORF">GF068_17770</name>
</gene>
<feature type="signal peptide" evidence="1">
    <location>
        <begin position="1"/>
        <end position="17"/>
    </location>
</feature>
<keyword evidence="1" id="KW-0732">Signal</keyword>
<proteinExistence type="predicted"/>
<comment type="caution">
    <text evidence="2">The sequence shown here is derived from an EMBL/GenBank/DDBJ whole genome shotgun (WGS) entry which is preliminary data.</text>
</comment>
<reference evidence="2 3" key="1">
    <citation type="submission" date="2019-10" db="EMBL/GenBank/DDBJ databases">
        <title>A soil myxobacterium in the family Polyangiaceae.</title>
        <authorList>
            <person name="Li Y."/>
            <person name="Wang J."/>
        </authorList>
    </citation>
    <scope>NUCLEOTIDE SEQUENCE [LARGE SCALE GENOMIC DNA]</scope>
    <source>
        <strain evidence="2 3">DSM 14734</strain>
    </source>
</reference>
<evidence type="ECO:0000313" key="2">
    <source>
        <dbReference type="EMBL" id="MRG93745.1"/>
    </source>
</evidence>
<accession>A0A6N7PU12</accession>
<feature type="chain" id="PRO_5027024554" description="Lipoprotein" evidence="1">
    <location>
        <begin position="18"/>
        <end position="223"/>
    </location>
</feature>
<evidence type="ECO:0000256" key="1">
    <source>
        <dbReference type="SAM" id="SignalP"/>
    </source>
</evidence>
<dbReference type="Proteomes" id="UP000440224">
    <property type="component" value="Unassembled WGS sequence"/>
</dbReference>
<evidence type="ECO:0008006" key="4">
    <source>
        <dbReference type="Google" id="ProtNLM"/>
    </source>
</evidence>
<dbReference type="AlphaFoldDB" id="A0A6N7PU12"/>
<dbReference type="EMBL" id="WJIE01000005">
    <property type="protein sequence ID" value="MRG93745.1"/>
    <property type="molecule type" value="Genomic_DNA"/>
</dbReference>
<protein>
    <recommendedName>
        <fullName evidence="4">Lipoprotein</fullName>
    </recommendedName>
</protein>